<reference evidence="2 3" key="1">
    <citation type="submission" date="2019-08" db="EMBL/GenBank/DDBJ databases">
        <title>Highly reduced genomes of protist endosymbionts show evolutionary convergence.</title>
        <authorList>
            <person name="George E."/>
            <person name="Husnik F."/>
            <person name="Tashyreva D."/>
            <person name="Prokopchuk G."/>
            <person name="Horak A."/>
            <person name="Kwong W.K."/>
            <person name="Lukes J."/>
            <person name="Keeling P.J."/>
        </authorList>
    </citation>
    <scope>NUCLEOTIDE SEQUENCE [LARGE SCALE GENOMIC DNA]</scope>
    <source>
        <strain evidence="2">1604HC</strain>
    </source>
</reference>
<evidence type="ECO:0000256" key="1">
    <source>
        <dbReference type="SAM" id="SignalP"/>
    </source>
</evidence>
<proteinExistence type="predicted"/>
<dbReference type="KEGG" id="nabu:FZC36_00930"/>
<evidence type="ECO:0000313" key="2">
    <source>
        <dbReference type="EMBL" id="QEK38999.1"/>
    </source>
</evidence>
<dbReference type="AlphaFoldDB" id="A0A5C0UGR3"/>
<evidence type="ECO:0000313" key="3">
    <source>
        <dbReference type="Proteomes" id="UP000324924"/>
    </source>
</evidence>
<dbReference type="EMBL" id="CP043314">
    <property type="protein sequence ID" value="QEK38999.1"/>
    <property type="molecule type" value="Genomic_DNA"/>
</dbReference>
<sequence>MNKKLKKILSKTLLCFSMIGITSISGASNDNPIPAKVISQTGFDFDPSQAMRNKQELEEYFSNIPEQDKSKYNSLEEHNTLHDLILSAHATKAQCTTSTYCKVDGENLSVYQKLFSVSETSSSGNQFERNFAKFSVPLSEISKWLVYINDTKSYGISYKYFLQKDFNLTEETKPFIDQLHIGKLIYIQESSKRGAFNALSEDGENSLLSAAIQINPINKDVVNLAISTLSNFSYTDLLFFDPFIDFASNFEGSISDDEEFQEHLKILHKSHSGIDNLRGFYNGLLAKVEQSELNT</sequence>
<name>A0A5C0UGR3_9PROT</name>
<keyword evidence="3" id="KW-1185">Reference proteome</keyword>
<protein>
    <submittedName>
        <fullName evidence="2">Uncharacterized protein</fullName>
    </submittedName>
</protein>
<feature type="signal peptide" evidence="1">
    <location>
        <begin position="1"/>
        <end position="27"/>
    </location>
</feature>
<keyword evidence="1" id="KW-0732">Signal</keyword>
<accession>A0A5C0UGR3</accession>
<organism evidence="2 3">
    <name type="scientific">Candidatus Nesciobacter abundans</name>
    <dbReference type="NCBI Taxonomy" id="2601668"/>
    <lineage>
        <taxon>Bacteria</taxon>
        <taxon>Pseudomonadati</taxon>
        <taxon>Pseudomonadota</taxon>
        <taxon>Alphaproteobacteria</taxon>
        <taxon>Holosporales</taxon>
        <taxon>Holosporaceae</taxon>
        <taxon>Candidatus Nesciobacter</taxon>
    </lineage>
</organism>
<feature type="chain" id="PRO_5022998516" evidence="1">
    <location>
        <begin position="28"/>
        <end position="295"/>
    </location>
</feature>
<dbReference type="Proteomes" id="UP000324924">
    <property type="component" value="Chromosome"/>
</dbReference>
<dbReference type="RefSeq" id="WP_148972122.1">
    <property type="nucleotide sequence ID" value="NZ_CP043314.1"/>
</dbReference>
<gene>
    <name evidence="2" type="ORF">FZC36_00930</name>
</gene>